<organism evidence="7 8">
    <name type="scientific">Olivibacter domesticus</name>
    <name type="common">Pseudosphingobacterium domesticum</name>
    <dbReference type="NCBI Taxonomy" id="407022"/>
    <lineage>
        <taxon>Bacteria</taxon>
        <taxon>Pseudomonadati</taxon>
        <taxon>Bacteroidota</taxon>
        <taxon>Sphingobacteriia</taxon>
        <taxon>Sphingobacteriales</taxon>
        <taxon>Sphingobacteriaceae</taxon>
        <taxon>Olivibacter</taxon>
    </lineage>
</organism>
<dbReference type="NCBIfam" id="TIGR00374">
    <property type="entry name" value="flippase-like domain"/>
    <property type="match status" value="1"/>
</dbReference>
<evidence type="ECO:0000256" key="5">
    <source>
        <dbReference type="ARBA" id="ARBA00023136"/>
    </source>
</evidence>
<keyword evidence="3 6" id="KW-0812">Transmembrane</keyword>
<dbReference type="EMBL" id="FOAF01000010">
    <property type="protein sequence ID" value="SEM32837.1"/>
    <property type="molecule type" value="Genomic_DNA"/>
</dbReference>
<dbReference type="STRING" id="407022.SAMN05661044_04886"/>
<dbReference type="GO" id="GO:0005886">
    <property type="term" value="C:plasma membrane"/>
    <property type="evidence" value="ECO:0007669"/>
    <property type="project" value="UniProtKB-SubCell"/>
</dbReference>
<dbReference type="Proteomes" id="UP000199421">
    <property type="component" value="Unassembled WGS sequence"/>
</dbReference>
<keyword evidence="5 6" id="KW-0472">Membrane</keyword>
<evidence type="ECO:0000256" key="6">
    <source>
        <dbReference type="SAM" id="Phobius"/>
    </source>
</evidence>
<proteinExistence type="predicted"/>
<gene>
    <name evidence="7" type="ORF">SAMN05661044_04886</name>
</gene>
<sequence length="300" mass="33998">MTKQKFWSISKLILKLAVTAFALYLVFTKVSLSDLKEVFTQSNPLFLLLGFTSFFISIAISAWRLNTFFKGIDLYLSETYNFKLYLLGMFYNISLPGGIGGDGYKIYFLRKKFQIKGRKLLSCIFFDRLSGMWALCLITAALVIFIPKLNIPNWAPIFCVIVGSIAYYFVMKRFFSDYASQFIFKHFKALGVQSLQVICAICILYGLDFEGKFSPYLLLFLLSQIIAVIPLSIGGLGAREVVFIYGSDYFNLDPHRAVLISLISYFISAIISLMGSYFTFHPKALGEEKLPGASDIDLEE</sequence>
<feature type="transmembrane region" description="Helical" evidence="6">
    <location>
        <begin position="84"/>
        <end position="104"/>
    </location>
</feature>
<accession>A0A1H7XI40</accession>
<keyword evidence="4 6" id="KW-1133">Transmembrane helix</keyword>
<feature type="transmembrane region" description="Helical" evidence="6">
    <location>
        <begin position="190"/>
        <end position="207"/>
    </location>
</feature>
<dbReference type="PANTHER" id="PTHR40277:SF1">
    <property type="entry name" value="BLL5419 PROTEIN"/>
    <property type="match status" value="1"/>
</dbReference>
<evidence type="ECO:0000256" key="4">
    <source>
        <dbReference type="ARBA" id="ARBA00022989"/>
    </source>
</evidence>
<dbReference type="Pfam" id="PF03706">
    <property type="entry name" value="LPG_synthase_TM"/>
    <property type="match status" value="2"/>
</dbReference>
<keyword evidence="2" id="KW-1003">Cell membrane</keyword>
<evidence type="ECO:0000313" key="8">
    <source>
        <dbReference type="Proteomes" id="UP000199421"/>
    </source>
</evidence>
<feature type="transmembrane region" description="Helical" evidence="6">
    <location>
        <begin position="257"/>
        <end position="280"/>
    </location>
</feature>
<evidence type="ECO:0008006" key="9">
    <source>
        <dbReference type="Google" id="ProtNLM"/>
    </source>
</evidence>
<feature type="transmembrane region" description="Helical" evidence="6">
    <location>
        <begin position="153"/>
        <end position="170"/>
    </location>
</feature>
<name>A0A1H7XI40_OLID1</name>
<reference evidence="8" key="1">
    <citation type="submission" date="2016-10" db="EMBL/GenBank/DDBJ databases">
        <authorList>
            <person name="Varghese N."/>
            <person name="Submissions S."/>
        </authorList>
    </citation>
    <scope>NUCLEOTIDE SEQUENCE [LARGE SCALE GENOMIC DNA]</scope>
    <source>
        <strain evidence="8">DSM 18733</strain>
    </source>
</reference>
<evidence type="ECO:0000256" key="2">
    <source>
        <dbReference type="ARBA" id="ARBA00022475"/>
    </source>
</evidence>
<evidence type="ECO:0000313" key="7">
    <source>
        <dbReference type="EMBL" id="SEM32837.1"/>
    </source>
</evidence>
<protein>
    <recommendedName>
        <fullName evidence="9">Lysylphosphatidylglycerol synthase TM region</fullName>
    </recommendedName>
</protein>
<feature type="transmembrane region" description="Helical" evidence="6">
    <location>
        <begin position="213"/>
        <end position="236"/>
    </location>
</feature>
<comment type="subcellular location">
    <subcellularLocation>
        <location evidence="1">Cell membrane</location>
        <topology evidence="1">Multi-pass membrane protein</topology>
    </subcellularLocation>
</comment>
<dbReference type="PANTHER" id="PTHR40277">
    <property type="entry name" value="BLL5419 PROTEIN"/>
    <property type="match status" value="1"/>
</dbReference>
<feature type="transmembrane region" description="Helical" evidence="6">
    <location>
        <begin position="44"/>
        <end position="64"/>
    </location>
</feature>
<evidence type="ECO:0000256" key="1">
    <source>
        <dbReference type="ARBA" id="ARBA00004651"/>
    </source>
</evidence>
<dbReference type="OrthoDB" id="1123508at2"/>
<feature type="transmembrane region" description="Helical" evidence="6">
    <location>
        <begin position="125"/>
        <end position="147"/>
    </location>
</feature>
<evidence type="ECO:0000256" key="3">
    <source>
        <dbReference type="ARBA" id="ARBA00022692"/>
    </source>
</evidence>
<dbReference type="InterPro" id="IPR022791">
    <property type="entry name" value="L-PG_synthase/AglD"/>
</dbReference>
<dbReference type="AlphaFoldDB" id="A0A1H7XI40"/>
<keyword evidence="8" id="KW-1185">Reference proteome</keyword>
<dbReference type="RefSeq" id="WP_093330460.1">
    <property type="nucleotide sequence ID" value="NZ_FOAF01000010.1"/>
</dbReference>
<feature type="transmembrane region" description="Helical" evidence="6">
    <location>
        <begin position="12"/>
        <end position="32"/>
    </location>
</feature>